<dbReference type="GO" id="GO:0005506">
    <property type="term" value="F:iron ion binding"/>
    <property type="evidence" value="ECO:0007669"/>
    <property type="project" value="InterPro"/>
</dbReference>
<evidence type="ECO:0000256" key="1">
    <source>
        <dbReference type="ARBA" id="ARBA00023002"/>
    </source>
</evidence>
<gene>
    <name evidence="3" type="ORF">RHSIM_Rhsim08G0105500</name>
</gene>
<dbReference type="InterPro" id="IPR002401">
    <property type="entry name" value="Cyt_P450_E_grp-I"/>
</dbReference>
<keyword evidence="4" id="KW-1185">Reference proteome</keyword>
<keyword evidence="2" id="KW-1133">Transmembrane helix</keyword>
<proteinExistence type="predicted"/>
<dbReference type="AlphaFoldDB" id="A0A834LFU4"/>
<reference evidence="3" key="1">
    <citation type="submission" date="2019-11" db="EMBL/GenBank/DDBJ databases">
        <authorList>
            <person name="Liu Y."/>
            <person name="Hou J."/>
            <person name="Li T.-Q."/>
            <person name="Guan C.-H."/>
            <person name="Wu X."/>
            <person name="Wu H.-Z."/>
            <person name="Ling F."/>
            <person name="Zhang R."/>
            <person name="Shi X.-G."/>
            <person name="Ren J.-P."/>
            <person name="Chen E.-F."/>
            <person name="Sun J.-M."/>
        </authorList>
    </citation>
    <scope>NUCLEOTIDE SEQUENCE</scope>
    <source>
        <strain evidence="3">Adult_tree_wgs_1</strain>
        <tissue evidence="3">Leaves</tissue>
    </source>
</reference>
<keyword evidence="2" id="KW-0812">Transmembrane</keyword>
<organism evidence="3 4">
    <name type="scientific">Rhododendron simsii</name>
    <name type="common">Sims's rhododendron</name>
    <dbReference type="NCBI Taxonomy" id="118357"/>
    <lineage>
        <taxon>Eukaryota</taxon>
        <taxon>Viridiplantae</taxon>
        <taxon>Streptophyta</taxon>
        <taxon>Embryophyta</taxon>
        <taxon>Tracheophyta</taxon>
        <taxon>Spermatophyta</taxon>
        <taxon>Magnoliopsida</taxon>
        <taxon>eudicotyledons</taxon>
        <taxon>Gunneridae</taxon>
        <taxon>Pentapetalae</taxon>
        <taxon>asterids</taxon>
        <taxon>Ericales</taxon>
        <taxon>Ericaceae</taxon>
        <taxon>Ericoideae</taxon>
        <taxon>Rhodoreae</taxon>
        <taxon>Rhododendron</taxon>
    </lineage>
</organism>
<accession>A0A834LFU4</accession>
<dbReference type="GO" id="GO:0020037">
    <property type="term" value="F:heme binding"/>
    <property type="evidence" value="ECO:0007669"/>
    <property type="project" value="InterPro"/>
</dbReference>
<name>A0A834LFU4_RHOSS</name>
<dbReference type="PANTHER" id="PTHR24299:SF59">
    <property type="entry name" value="CYTOCHROME P450 SUPERFAMILY PROTEIN"/>
    <property type="match status" value="1"/>
</dbReference>
<evidence type="ECO:0000313" key="4">
    <source>
        <dbReference type="Proteomes" id="UP000626092"/>
    </source>
</evidence>
<dbReference type="Gene3D" id="1.10.630.10">
    <property type="entry name" value="Cytochrome P450"/>
    <property type="match status" value="1"/>
</dbReference>
<dbReference type="InterPro" id="IPR036396">
    <property type="entry name" value="Cyt_P450_sf"/>
</dbReference>
<keyword evidence="2" id="KW-0472">Membrane</keyword>
<comment type="caution">
    <text evidence="3">The sequence shown here is derived from an EMBL/GenBank/DDBJ whole genome shotgun (WGS) entry which is preliminary data.</text>
</comment>
<dbReference type="Pfam" id="PF00067">
    <property type="entry name" value="p450"/>
    <property type="match status" value="1"/>
</dbReference>
<protein>
    <submittedName>
        <fullName evidence="3">Uncharacterized protein</fullName>
    </submittedName>
</protein>
<keyword evidence="1" id="KW-0560">Oxidoreductase</keyword>
<dbReference type="OrthoDB" id="2789670at2759"/>
<evidence type="ECO:0000256" key="2">
    <source>
        <dbReference type="SAM" id="Phobius"/>
    </source>
</evidence>
<sequence length="425" mass="46947">MSLKLGQKITAVISSPALGKEILQKQDLAFSTRSIPNVVPAHSPTNNPRFGCRWHISSGSIMPEGVLGNKEAELEECSLESRVSDSLGLEEWSSESLSLVPVLFHPAFLAIWLGTMESLLLILYILLVITLVRTLLSILRSSKPSPRLPPGPVPLPVIGSLLKLGGKPHKSLAELAKLYGPIMSLKLGQKTVVVISSPALAREVLQKQDLAFSTRSVPNALHAHGHNKYSVAWLPVSDQWRSLRKALNSNIFSGNRIDASQNLRCQKVQGLIEYVGKCCREGVAVDIGSAAFKTSLNVISNTIFSIDMADPTQDSVKQFRHLIWQIMVEAGKPNLADYFSILAKIDPQGIRRRLANHFGETFELFGRLIDERLELRRLRKSRAENDVIDILLNISEDSGEINRNHIEHLCLVCLLPFPPSSLITS</sequence>
<dbReference type="PANTHER" id="PTHR24299">
    <property type="entry name" value="CYTOCHROME P450 FAMILY 1"/>
    <property type="match status" value="1"/>
</dbReference>
<dbReference type="PRINTS" id="PR00463">
    <property type="entry name" value="EP450I"/>
</dbReference>
<dbReference type="InterPro" id="IPR001128">
    <property type="entry name" value="Cyt_P450"/>
</dbReference>
<dbReference type="EMBL" id="WJXA01000008">
    <property type="protein sequence ID" value="KAF7134978.1"/>
    <property type="molecule type" value="Genomic_DNA"/>
</dbReference>
<feature type="transmembrane region" description="Helical" evidence="2">
    <location>
        <begin position="119"/>
        <end position="139"/>
    </location>
</feature>
<evidence type="ECO:0000313" key="3">
    <source>
        <dbReference type="EMBL" id="KAF7134978.1"/>
    </source>
</evidence>
<dbReference type="GO" id="GO:0016705">
    <property type="term" value="F:oxidoreductase activity, acting on paired donors, with incorporation or reduction of molecular oxygen"/>
    <property type="evidence" value="ECO:0007669"/>
    <property type="project" value="InterPro"/>
</dbReference>
<dbReference type="Proteomes" id="UP000626092">
    <property type="component" value="Unassembled WGS sequence"/>
</dbReference>
<dbReference type="GO" id="GO:0004497">
    <property type="term" value="F:monooxygenase activity"/>
    <property type="evidence" value="ECO:0007669"/>
    <property type="project" value="InterPro"/>
</dbReference>
<dbReference type="SUPFAM" id="SSF48264">
    <property type="entry name" value="Cytochrome P450"/>
    <property type="match status" value="1"/>
</dbReference>